<dbReference type="Proteomes" id="UP000278627">
    <property type="component" value="Unassembled WGS sequence"/>
</dbReference>
<dbReference type="EMBL" id="UZAD01013180">
    <property type="protein sequence ID" value="VDN91435.1"/>
    <property type="molecule type" value="Genomic_DNA"/>
</dbReference>
<keyword evidence="2" id="KW-1185">Reference proteome</keyword>
<dbReference type="WBParaSite" id="BPAG_0001028701-mRNA-1">
    <property type="protein sequence ID" value="BPAG_0001028701-mRNA-1"/>
    <property type="gene ID" value="BPAG_0001028701"/>
</dbReference>
<sequence>MGAVTCAIAKCRMLREVCAYRSQIKKKSLVFVVRSEKRILTFTTKSMDDATSDPPLPTWFQELRHVEKIMGIKEEIADRDLWHVFY</sequence>
<evidence type="ECO:0000313" key="2">
    <source>
        <dbReference type="Proteomes" id="UP000278627"/>
    </source>
</evidence>
<protein>
    <submittedName>
        <fullName evidence="3">PH domain-containing protein</fullName>
    </submittedName>
</protein>
<accession>A0A0N4TP35</accession>
<organism evidence="3">
    <name type="scientific">Brugia pahangi</name>
    <name type="common">Filarial nematode worm</name>
    <dbReference type="NCBI Taxonomy" id="6280"/>
    <lineage>
        <taxon>Eukaryota</taxon>
        <taxon>Metazoa</taxon>
        <taxon>Ecdysozoa</taxon>
        <taxon>Nematoda</taxon>
        <taxon>Chromadorea</taxon>
        <taxon>Rhabditida</taxon>
        <taxon>Spirurina</taxon>
        <taxon>Spiruromorpha</taxon>
        <taxon>Filarioidea</taxon>
        <taxon>Onchocercidae</taxon>
        <taxon>Brugia</taxon>
    </lineage>
</organism>
<reference evidence="3" key="1">
    <citation type="submission" date="2017-02" db="UniProtKB">
        <authorList>
            <consortium name="WormBaseParasite"/>
        </authorList>
    </citation>
    <scope>IDENTIFICATION</scope>
</reference>
<evidence type="ECO:0000313" key="3">
    <source>
        <dbReference type="WBParaSite" id="BPAG_0001028701-mRNA-1"/>
    </source>
</evidence>
<gene>
    <name evidence="1" type="ORF">BPAG_LOCUS10249</name>
</gene>
<dbReference type="STRING" id="6280.A0A0N4TP35"/>
<name>A0A0N4TP35_BRUPA</name>
<dbReference type="AlphaFoldDB" id="A0A0N4TP35"/>
<evidence type="ECO:0000313" key="1">
    <source>
        <dbReference type="EMBL" id="VDN91435.1"/>
    </source>
</evidence>
<proteinExistence type="predicted"/>
<reference evidence="1 2" key="2">
    <citation type="submission" date="2018-11" db="EMBL/GenBank/DDBJ databases">
        <authorList>
            <consortium name="Pathogen Informatics"/>
        </authorList>
    </citation>
    <scope>NUCLEOTIDE SEQUENCE [LARGE SCALE GENOMIC DNA]</scope>
</reference>